<organism evidence="5 6">
    <name type="scientific">Thiothrix winogradskyi</name>
    <dbReference type="NCBI Taxonomy" id="96472"/>
    <lineage>
        <taxon>Bacteria</taxon>
        <taxon>Pseudomonadati</taxon>
        <taxon>Pseudomonadota</taxon>
        <taxon>Gammaproteobacteria</taxon>
        <taxon>Thiotrichales</taxon>
        <taxon>Thiotrichaceae</taxon>
        <taxon>Thiothrix</taxon>
    </lineage>
</organism>
<evidence type="ECO:0000256" key="2">
    <source>
        <dbReference type="ARBA" id="ARBA00023004"/>
    </source>
</evidence>
<keyword evidence="3" id="KW-0411">Iron-sulfur</keyword>
<evidence type="ECO:0000313" key="5">
    <source>
        <dbReference type="EMBL" id="UJS26327.1"/>
    </source>
</evidence>
<accession>A0ABY3T3A6</accession>
<dbReference type="PANTHER" id="PTHR43122">
    <property type="entry name" value="FERREDOXIN SUBUNIT OF PYRUVATE:FLAVODOXIN OXIDOREDUCTASE-RELATED"/>
    <property type="match status" value="1"/>
</dbReference>
<feature type="domain" description="4Fe-4S ferredoxin-type" evidence="4">
    <location>
        <begin position="279"/>
        <end position="308"/>
    </location>
</feature>
<protein>
    <submittedName>
        <fullName evidence="5">4Fe-4S binding protein</fullName>
    </submittedName>
</protein>
<evidence type="ECO:0000259" key="4">
    <source>
        <dbReference type="PROSITE" id="PS51379"/>
    </source>
</evidence>
<gene>
    <name evidence="5" type="ORF">L2Y54_09885</name>
</gene>
<feature type="domain" description="4Fe-4S ferredoxin-type" evidence="4">
    <location>
        <begin position="39"/>
        <end position="68"/>
    </location>
</feature>
<dbReference type="Pfam" id="PF12838">
    <property type="entry name" value="Fer4_7"/>
    <property type="match status" value="2"/>
</dbReference>
<dbReference type="PANTHER" id="PTHR43122:SF1">
    <property type="entry name" value="IRON-SULFUR-BINDING PROTEIN"/>
    <property type="match status" value="1"/>
</dbReference>
<feature type="domain" description="4Fe-4S ferredoxin-type" evidence="4">
    <location>
        <begin position="247"/>
        <end position="275"/>
    </location>
</feature>
<proteinExistence type="predicted"/>
<evidence type="ECO:0000256" key="1">
    <source>
        <dbReference type="ARBA" id="ARBA00022723"/>
    </source>
</evidence>
<dbReference type="SUPFAM" id="SSF54862">
    <property type="entry name" value="4Fe-4S ferredoxins"/>
    <property type="match status" value="2"/>
</dbReference>
<keyword evidence="2" id="KW-0408">Iron</keyword>
<keyword evidence="1" id="KW-0479">Metal-binding</keyword>
<dbReference type="PROSITE" id="PS00198">
    <property type="entry name" value="4FE4S_FER_1"/>
    <property type="match status" value="1"/>
</dbReference>
<name>A0ABY3T3A6_9GAMM</name>
<dbReference type="InterPro" id="IPR017900">
    <property type="entry name" value="4Fe4S_Fe_S_CS"/>
</dbReference>
<dbReference type="RefSeq" id="WP_236501704.1">
    <property type="nucleotide sequence ID" value="NZ_CP091244.1"/>
</dbReference>
<dbReference type="EMBL" id="CP091244">
    <property type="protein sequence ID" value="UJS26327.1"/>
    <property type="molecule type" value="Genomic_DNA"/>
</dbReference>
<dbReference type="InterPro" id="IPR017896">
    <property type="entry name" value="4Fe4S_Fe-S-bd"/>
</dbReference>
<dbReference type="Proteomes" id="UP001054801">
    <property type="component" value="Chromosome"/>
</dbReference>
<evidence type="ECO:0000313" key="6">
    <source>
        <dbReference type="Proteomes" id="UP001054801"/>
    </source>
</evidence>
<reference evidence="5" key="1">
    <citation type="journal article" date="2022" name="Microorganisms">
        <title>Two New Species of Filamentous Sulfur Bacteria of the Genus Thiothrix, Thiothrix winogradskyi sp. nov. and 'Candidatus Thiothrix sulfatifontis' sp. nov.</title>
        <authorList>
            <person name="Ravin N.V."/>
            <person name="Rossetti S."/>
            <person name="Beletsky A.V."/>
            <person name="Kadnikov V.V."/>
            <person name="Rudenko T.S."/>
            <person name="Smolyakov D.D."/>
            <person name="Moskvitina M.I."/>
            <person name="Gureeva M.V."/>
            <person name="Mardanov A.V."/>
            <person name="Grabovich M.Y."/>
        </authorList>
    </citation>
    <scope>NUCLEOTIDE SEQUENCE</scope>
    <source>
        <strain evidence="5">CT3</strain>
    </source>
</reference>
<dbReference type="PROSITE" id="PS51379">
    <property type="entry name" value="4FE4S_FER_2"/>
    <property type="match status" value="3"/>
</dbReference>
<dbReference type="Gene3D" id="3.30.70.20">
    <property type="match status" value="2"/>
</dbReference>
<keyword evidence="6" id="KW-1185">Reference proteome</keyword>
<evidence type="ECO:0000256" key="3">
    <source>
        <dbReference type="ARBA" id="ARBA00023014"/>
    </source>
</evidence>
<sequence length="362" mass="39729">MQTTPEFRRERCTRYRFKYSECSRCQDACPHAAISLSDEGASLDPARCRECGLCVAACQTEALVTDKLPHIQLLKQAGAKADGFSIACTPSQAEADAKIPCLGALDATVLAYLSARKVKLELRGAWHCETCPHGTSGQAMIAYARDGVAHVREQADNGERWSDIVFAEPPEDAAKPAAVNHARRQMFRQVFGRAVEAALKDTPTAPVPLKAVRIAAPTSTIRRELLQIVWSRTAVGEFALDDTLPTSRFEVNDTCNQCELCVRVCPTGALGLAETDQAWRLTFQFNRCVGCDVCIEACQPHALERQTSVPLATGLEKEPVTLRNRPKQRCSRCDRFFMPASPAETLCQICADDDKDFGAMFG</sequence>